<evidence type="ECO:0000313" key="5">
    <source>
        <dbReference type="Proteomes" id="UP001164948"/>
    </source>
</evidence>
<dbReference type="Pfam" id="PF13276">
    <property type="entry name" value="HTH_21"/>
    <property type="match status" value="1"/>
</dbReference>
<sequence length="273" mass="32158">MKYLLKAVNLAKSTYYFEIGKIDAVALRNEELLNEIKSIFESNKSRYGVRRVYQELINRGYKVNHKRVQRLMHKEGLLGKRPKEKYHSYKGEVGKIADNIIARNFSTTAPLQKWTTDVSQFNFSGGKCYISPVLDMNTNEIISYDLSMSPNLEQISRMLDRAFNKFPSVEGLIFHSDQGWQYQHPYFRNTLHQHGIVQSMSRKGNCYDNCIMETFFGRLKNEMYYGYEKDYSSFEEFSRAVEEYIDYYNNKRIQAKTKWMPPVQYRMTSVGSA</sequence>
<name>A0AAE9UNU6_STRDY</name>
<comment type="function">
    <text evidence="1">Involved in the transposition of the insertion sequence.</text>
</comment>
<protein>
    <submittedName>
        <fullName evidence="3">IS3 family transposase</fullName>
    </submittedName>
</protein>
<dbReference type="InterPro" id="IPR012337">
    <property type="entry name" value="RNaseH-like_sf"/>
</dbReference>
<dbReference type="PROSITE" id="PS50994">
    <property type="entry name" value="INTEGRASE"/>
    <property type="match status" value="1"/>
</dbReference>
<dbReference type="GO" id="GO:0003676">
    <property type="term" value="F:nucleic acid binding"/>
    <property type="evidence" value="ECO:0007669"/>
    <property type="project" value="InterPro"/>
</dbReference>
<proteinExistence type="predicted"/>
<organism evidence="3 5">
    <name type="scientific">Streptococcus dysgalactiae</name>
    <dbReference type="NCBI Taxonomy" id="1334"/>
    <lineage>
        <taxon>Bacteria</taxon>
        <taxon>Bacillati</taxon>
        <taxon>Bacillota</taxon>
        <taxon>Bacilli</taxon>
        <taxon>Lactobacillales</taxon>
        <taxon>Streptococcaceae</taxon>
        <taxon>Streptococcus</taxon>
    </lineage>
</organism>
<dbReference type="EMBL" id="CP095081">
    <property type="protein sequence ID" value="WAI94158.1"/>
    <property type="molecule type" value="Genomic_DNA"/>
</dbReference>
<gene>
    <name evidence="3" type="ORF">MP619_02230</name>
    <name evidence="4" type="ORF">MP619_02270</name>
</gene>
<dbReference type="PANTHER" id="PTHR46889">
    <property type="entry name" value="TRANSPOSASE INSF FOR INSERTION SEQUENCE IS3B-RELATED"/>
    <property type="match status" value="1"/>
</dbReference>
<dbReference type="NCBIfam" id="NF033516">
    <property type="entry name" value="transpos_IS3"/>
    <property type="match status" value="1"/>
</dbReference>
<dbReference type="InterPro" id="IPR001584">
    <property type="entry name" value="Integrase_cat-core"/>
</dbReference>
<dbReference type="InterPro" id="IPR025948">
    <property type="entry name" value="HTH-like_dom"/>
</dbReference>
<dbReference type="PANTHER" id="PTHR46889:SF4">
    <property type="entry name" value="TRANSPOSASE INSO FOR INSERTION SEQUENCE ELEMENT IS911B-RELATED"/>
    <property type="match status" value="1"/>
</dbReference>
<dbReference type="GO" id="GO:0015074">
    <property type="term" value="P:DNA integration"/>
    <property type="evidence" value="ECO:0007669"/>
    <property type="project" value="InterPro"/>
</dbReference>
<dbReference type="SUPFAM" id="SSF53098">
    <property type="entry name" value="Ribonuclease H-like"/>
    <property type="match status" value="1"/>
</dbReference>
<dbReference type="Gene3D" id="3.30.420.10">
    <property type="entry name" value="Ribonuclease H-like superfamily/Ribonuclease H"/>
    <property type="match status" value="1"/>
</dbReference>
<dbReference type="EMBL" id="CP095081">
    <property type="protein sequence ID" value="WAI94159.1"/>
    <property type="molecule type" value="Genomic_DNA"/>
</dbReference>
<evidence type="ECO:0000256" key="1">
    <source>
        <dbReference type="ARBA" id="ARBA00002286"/>
    </source>
</evidence>
<dbReference type="InterPro" id="IPR050900">
    <property type="entry name" value="Transposase_IS3/IS150/IS904"/>
</dbReference>
<evidence type="ECO:0000313" key="3">
    <source>
        <dbReference type="EMBL" id="WAI94158.1"/>
    </source>
</evidence>
<dbReference type="InterPro" id="IPR048020">
    <property type="entry name" value="Transpos_IS3"/>
</dbReference>
<dbReference type="AlphaFoldDB" id="A0AAE9UNU6"/>
<evidence type="ECO:0000313" key="4">
    <source>
        <dbReference type="EMBL" id="WAI94159.1"/>
    </source>
</evidence>
<reference evidence="3" key="1">
    <citation type="submission" date="2022-03" db="EMBL/GenBank/DDBJ databases">
        <title>Characterization and genomic analysis of a Streptococcus dysgalactiae associated with cultured channel catfish mortalities in China.</title>
        <authorList>
            <person name="Wang J."/>
            <person name="Geng Y."/>
        </authorList>
    </citation>
    <scope>NUCLEOTIDE SEQUENCE</scope>
    <source>
        <strain evidence="3">WJ001</strain>
    </source>
</reference>
<accession>A0AAE9UNU6</accession>
<dbReference type="Pfam" id="PF00665">
    <property type="entry name" value="rve"/>
    <property type="match status" value="1"/>
</dbReference>
<feature type="domain" description="Integrase catalytic" evidence="2">
    <location>
        <begin position="106"/>
        <end position="270"/>
    </location>
</feature>
<dbReference type="Proteomes" id="UP001164948">
    <property type="component" value="Chromosome"/>
</dbReference>
<evidence type="ECO:0000259" key="2">
    <source>
        <dbReference type="PROSITE" id="PS50994"/>
    </source>
</evidence>
<dbReference type="InterPro" id="IPR036397">
    <property type="entry name" value="RNaseH_sf"/>
</dbReference>
<dbReference type="Pfam" id="PF13333">
    <property type="entry name" value="rve_2"/>
    <property type="match status" value="1"/>
</dbReference>